<sequence length="207" mass="23749">MFTLKGKIRGDLWIQVSFTLSTLTVSRTVFLFQIYEGEATKTKDNTFLGAFALEDITSSFWSSLWCPTKLKITFEIGIDGILTAKAEDKSPNNKASSSSMIVTNQHNRFTKAELADMVDEAKKLKREDEFRRKCVATRIGLEDYCFHLKNLANELLNTVPEDNRQKVYKKCDEVLAWIDDNQFAATEELEYQQMELMNVGVTFIFPN</sequence>
<evidence type="ECO:0000256" key="2">
    <source>
        <dbReference type="ARBA" id="ARBA00022741"/>
    </source>
</evidence>
<evidence type="ECO:0000256" key="1">
    <source>
        <dbReference type="ARBA" id="ARBA00007381"/>
    </source>
</evidence>
<name>A0A7E4UVV0_PANRE</name>
<reference evidence="4" key="1">
    <citation type="journal article" date="2013" name="Genetics">
        <title>The draft genome and transcriptome of Panagrellus redivivus are shaped by the harsh demands of a free-living lifestyle.</title>
        <authorList>
            <person name="Srinivasan J."/>
            <person name="Dillman A.R."/>
            <person name="Macchietto M.G."/>
            <person name="Heikkinen L."/>
            <person name="Lakso M."/>
            <person name="Fracchia K.M."/>
            <person name="Antoshechkin I."/>
            <person name="Mortazavi A."/>
            <person name="Wong G."/>
            <person name="Sternberg P.W."/>
        </authorList>
    </citation>
    <scope>NUCLEOTIDE SEQUENCE [LARGE SCALE GENOMIC DNA]</scope>
    <source>
        <strain evidence="4">MT8872</strain>
    </source>
</reference>
<evidence type="ECO:0000313" key="4">
    <source>
        <dbReference type="Proteomes" id="UP000492821"/>
    </source>
</evidence>
<accession>A0A7E4UVV0</accession>
<keyword evidence="4" id="KW-1185">Reference proteome</keyword>
<dbReference type="GO" id="GO:0005524">
    <property type="term" value="F:ATP binding"/>
    <property type="evidence" value="ECO:0007669"/>
    <property type="project" value="UniProtKB-KW"/>
</dbReference>
<dbReference type="Gene3D" id="2.60.34.10">
    <property type="entry name" value="Substrate Binding Domain Of DNAk, Chain A, domain 1"/>
    <property type="match status" value="1"/>
</dbReference>
<dbReference type="InterPro" id="IPR029047">
    <property type="entry name" value="HSP70_peptide-bd_sf"/>
</dbReference>
<keyword evidence="2" id="KW-0547">Nucleotide-binding</keyword>
<dbReference type="InterPro" id="IPR029048">
    <property type="entry name" value="HSP70_C_sf"/>
</dbReference>
<dbReference type="SUPFAM" id="SSF100934">
    <property type="entry name" value="Heat shock protein 70kD (HSP70), C-terminal subdomain"/>
    <property type="match status" value="1"/>
</dbReference>
<organism evidence="4 5">
    <name type="scientific">Panagrellus redivivus</name>
    <name type="common">Microworm</name>
    <dbReference type="NCBI Taxonomy" id="6233"/>
    <lineage>
        <taxon>Eukaryota</taxon>
        <taxon>Metazoa</taxon>
        <taxon>Ecdysozoa</taxon>
        <taxon>Nematoda</taxon>
        <taxon>Chromadorea</taxon>
        <taxon>Rhabditida</taxon>
        <taxon>Tylenchina</taxon>
        <taxon>Panagrolaimomorpha</taxon>
        <taxon>Panagrolaimoidea</taxon>
        <taxon>Panagrolaimidae</taxon>
        <taxon>Panagrellus</taxon>
    </lineage>
</organism>
<dbReference type="InterPro" id="IPR013126">
    <property type="entry name" value="Hsp_70_fam"/>
</dbReference>
<evidence type="ECO:0000256" key="3">
    <source>
        <dbReference type="ARBA" id="ARBA00022840"/>
    </source>
</evidence>
<comment type="similarity">
    <text evidence="1">Belongs to the heat shock protein 70 family.</text>
</comment>
<dbReference type="AlphaFoldDB" id="A0A7E4UVV0"/>
<protein>
    <submittedName>
        <fullName evidence="5">Heat shock protein 70 family</fullName>
    </submittedName>
</protein>
<dbReference type="WBParaSite" id="Pan_g13113.t1">
    <property type="protein sequence ID" value="Pan_g13113.t1"/>
    <property type="gene ID" value="Pan_g13113"/>
</dbReference>
<evidence type="ECO:0000313" key="5">
    <source>
        <dbReference type="WBParaSite" id="Pan_g13113.t1"/>
    </source>
</evidence>
<dbReference type="PANTHER" id="PTHR19375">
    <property type="entry name" value="HEAT SHOCK PROTEIN 70KDA"/>
    <property type="match status" value="1"/>
</dbReference>
<dbReference type="Pfam" id="PF00012">
    <property type="entry name" value="HSP70"/>
    <property type="match status" value="1"/>
</dbReference>
<proteinExistence type="inferred from homology"/>
<reference evidence="5" key="2">
    <citation type="submission" date="2020-10" db="UniProtKB">
        <authorList>
            <consortium name="WormBaseParasite"/>
        </authorList>
    </citation>
    <scope>IDENTIFICATION</scope>
</reference>
<keyword evidence="3" id="KW-0067">ATP-binding</keyword>
<dbReference type="Proteomes" id="UP000492821">
    <property type="component" value="Unassembled WGS sequence"/>
</dbReference>
<dbReference type="GO" id="GO:0140662">
    <property type="term" value="F:ATP-dependent protein folding chaperone"/>
    <property type="evidence" value="ECO:0007669"/>
    <property type="project" value="InterPro"/>
</dbReference>
<dbReference type="Gene3D" id="1.20.1270.10">
    <property type="match status" value="1"/>
</dbReference>
<dbReference type="SUPFAM" id="SSF100920">
    <property type="entry name" value="Heat shock protein 70kD (HSP70), peptide-binding domain"/>
    <property type="match status" value="1"/>
</dbReference>